<protein>
    <submittedName>
        <fullName evidence="1">Uncharacterized protein</fullName>
    </submittedName>
</protein>
<dbReference type="RefSeq" id="WP_067018675.1">
    <property type="nucleotide sequence ID" value="NZ_FLOB01000010.1"/>
</dbReference>
<name>A0A1A8TR55_9GAMM</name>
<dbReference type="Proteomes" id="UP000092544">
    <property type="component" value="Unassembled WGS sequence"/>
</dbReference>
<gene>
    <name evidence="1" type="ORF">MSP8886_03446</name>
</gene>
<reference evidence="1 2" key="1">
    <citation type="submission" date="2016-06" db="EMBL/GenBank/DDBJ databases">
        <authorList>
            <person name="Kjaerup R.B."/>
            <person name="Dalgaard T.S."/>
            <person name="Juul-Madsen H.R."/>
        </authorList>
    </citation>
    <scope>NUCLEOTIDE SEQUENCE [LARGE SCALE GENOMIC DNA]</scope>
    <source>
        <strain evidence="1 2">CECT 8886</strain>
    </source>
</reference>
<sequence length="75" mass="8309">MLVIALLAHIKQCVQSYRTRKDLLVLTADELKDVGICEEEKIKQAAKATLLGIGKEVLMFKCTSKPLDKKAHGDV</sequence>
<dbReference type="OrthoDB" id="6106780at2"/>
<evidence type="ECO:0000313" key="1">
    <source>
        <dbReference type="EMBL" id="SBS35679.1"/>
    </source>
</evidence>
<proteinExistence type="predicted"/>
<accession>A0A1A8TR55</accession>
<dbReference type="STRING" id="1792290.MSP8886_03446"/>
<evidence type="ECO:0000313" key="2">
    <source>
        <dbReference type="Proteomes" id="UP000092544"/>
    </source>
</evidence>
<keyword evidence="2" id="KW-1185">Reference proteome</keyword>
<dbReference type="EMBL" id="FLOB01000010">
    <property type="protein sequence ID" value="SBS35679.1"/>
    <property type="molecule type" value="Genomic_DNA"/>
</dbReference>
<dbReference type="AlphaFoldDB" id="A0A1A8TR55"/>
<organism evidence="1 2">
    <name type="scientific">Marinomonas spartinae</name>
    <dbReference type="NCBI Taxonomy" id="1792290"/>
    <lineage>
        <taxon>Bacteria</taxon>
        <taxon>Pseudomonadati</taxon>
        <taxon>Pseudomonadota</taxon>
        <taxon>Gammaproteobacteria</taxon>
        <taxon>Oceanospirillales</taxon>
        <taxon>Oceanospirillaceae</taxon>
        <taxon>Marinomonas</taxon>
    </lineage>
</organism>